<feature type="compositionally biased region" description="Polar residues" evidence="3">
    <location>
        <begin position="56"/>
        <end position="70"/>
    </location>
</feature>
<name>A0AAD7M4I6_QUISA</name>
<dbReference type="AlphaFoldDB" id="A0AAD7M4I6"/>
<evidence type="ECO:0000256" key="1">
    <source>
        <dbReference type="ARBA" id="ARBA00011021"/>
    </source>
</evidence>
<protein>
    <submittedName>
        <fullName evidence="4">Elicitor peptide 6</fullName>
    </submittedName>
</protein>
<evidence type="ECO:0000313" key="4">
    <source>
        <dbReference type="EMBL" id="KAJ7969727.1"/>
    </source>
</evidence>
<keyword evidence="2" id="KW-0611">Plant defense</keyword>
<feature type="compositionally biased region" description="Polar residues" evidence="3">
    <location>
        <begin position="79"/>
        <end position="99"/>
    </location>
</feature>
<comment type="similarity">
    <text evidence="1">Belongs to the brassicaceae elicitor peptide family.</text>
</comment>
<accession>A0AAD7M4I6</accession>
<dbReference type="EMBL" id="JARAOO010000004">
    <property type="protein sequence ID" value="KAJ7969727.1"/>
    <property type="molecule type" value="Genomic_DNA"/>
</dbReference>
<evidence type="ECO:0000256" key="2">
    <source>
        <dbReference type="ARBA" id="ARBA00022821"/>
    </source>
</evidence>
<reference evidence="4" key="1">
    <citation type="journal article" date="2023" name="Science">
        <title>Elucidation of the pathway for biosynthesis of saponin adjuvants from the soapbark tree.</title>
        <authorList>
            <person name="Reed J."/>
            <person name="Orme A."/>
            <person name="El-Demerdash A."/>
            <person name="Owen C."/>
            <person name="Martin L.B.B."/>
            <person name="Misra R.C."/>
            <person name="Kikuchi S."/>
            <person name="Rejzek M."/>
            <person name="Martin A.C."/>
            <person name="Harkess A."/>
            <person name="Leebens-Mack J."/>
            <person name="Louveau T."/>
            <person name="Stephenson M.J."/>
            <person name="Osbourn A."/>
        </authorList>
    </citation>
    <scope>NUCLEOTIDE SEQUENCE</scope>
    <source>
        <strain evidence="4">S10</strain>
    </source>
</reference>
<dbReference type="Pfam" id="PF17232">
    <property type="entry name" value="Pep1_7"/>
    <property type="match status" value="1"/>
</dbReference>
<dbReference type="KEGG" id="qsa:O6P43_008027"/>
<keyword evidence="5" id="KW-1185">Reference proteome</keyword>
<evidence type="ECO:0000256" key="3">
    <source>
        <dbReference type="SAM" id="MobiDB-lite"/>
    </source>
</evidence>
<feature type="region of interest" description="Disordered" evidence="3">
    <location>
        <begin position="49"/>
        <end position="126"/>
    </location>
</feature>
<proteinExistence type="inferred from homology"/>
<sequence length="126" mass="13973">MEYSSSTDTTEEVITEKTFTFYLHHPCYFLEEVLRAISKCLGIEVTADTSKKECPSSEQNYAQASTSTETVTKEAPKTAQETVTDQPADSVQDPPNTESPEADERASLLRRPTRPLLSRGRGGQIN</sequence>
<dbReference type="InterPro" id="IPR035176">
    <property type="entry name" value="PEP"/>
</dbReference>
<organism evidence="4 5">
    <name type="scientific">Quillaja saponaria</name>
    <name type="common">Soap bark tree</name>
    <dbReference type="NCBI Taxonomy" id="32244"/>
    <lineage>
        <taxon>Eukaryota</taxon>
        <taxon>Viridiplantae</taxon>
        <taxon>Streptophyta</taxon>
        <taxon>Embryophyta</taxon>
        <taxon>Tracheophyta</taxon>
        <taxon>Spermatophyta</taxon>
        <taxon>Magnoliopsida</taxon>
        <taxon>eudicotyledons</taxon>
        <taxon>Gunneridae</taxon>
        <taxon>Pentapetalae</taxon>
        <taxon>rosids</taxon>
        <taxon>fabids</taxon>
        <taxon>Fabales</taxon>
        <taxon>Quillajaceae</taxon>
        <taxon>Quillaja</taxon>
    </lineage>
</organism>
<dbReference type="GO" id="GO:0045087">
    <property type="term" value="P:innate immune response"/>
    <property type="evidence" value="ECO:0007669"/>
    <property type="project" value="InterPro"/>
</dbReference>
<dbReference type="Proteomes" id="UP001163823">
    <property type="component" value="Chromosome 4"/>
</dbReference>
<comment type="caution">
    <text evidence="4">The sequence shown here is derived from an EMBL/GenBank/DDBJ whole genome shotgun (WGS) entry which is preliminary data.</text>
</comment>
<gene>
    <name evidence="4" type="ORF">O6P43_008027</name>
</gene>
<evidence type="ECO:0000313" key="5">
    <source>
        <dbReference type="Proteomes" id="UP001163823"/>
    </source>
</evidence>